<gene>
    <name evidence="15" type="ORF">ADINL_0649</name>
</gene>
<dbReference type="RefSeq" id="WP_036543887.1">
    <property type="nucleotide sequence ID" value="NZ_JMSZ01000015.1"/>
</dbReference>
<dbReference type="PROSITE" id="PS50283">
    <property type="entry name" value="NA_SOLUT_SYMP_3"/>
    <property type="match status" value="1"/>
</dbReference>
<evidence type="ECO:0000256" key="13">
    <source>
        <dbReference type="SAM" id="Coils"/>
    </source>
</evidence>
<feature type="transmembrane region" description="Helical" evidence="14">
    <location>
        <begin position="281"/>
        <end position="306"/>
    </location>
</feature>
<evidence type="ECO:0000256" key="8">
    <source>
        <dbReference type="ARBA" id="ARBA00023053"/>
    </source>
</evidence>
<proteinExistence type="inferred from homology"/>
<dbReference type="GO" id="GO:0006814">
    <property type="term" value="P:sodium ion transport"/>
    <property type="evidence" value="ECO:0007669"/>
    <property type="project" value="UniProtKB-KW"/>
</dbReference>
<keyword evidence="5 14" id="KW-0812">Transmembrane</keyword>
<evidence type="ECO:0000313" key="16">
    <source>
        <dbReference type="Proteomes" id="UP000027318"/>
    </source>
</evidence>
<keyword evidence="9" id="KW-0406">Ion transport</keyword>
<comment type="similarity">
    <text evidence="2">Belongs to the sodium:solute symporter (SSF) (TC 2.A.21) family.</text>
</comment>
<evidence type="ECO:0000256" key="6">
    <source>
        <dbReference type="ARBA" id="ARBA00022847"/>
    </source>
</evidence>
<dbReference type="OrthoDB" id="9764438at2"/>
<feature type="transmembrane region" description="Helical" evidence="14">
    <location>
        <begin position="62"/>
        <end position="85"/>
    </location>
</feature>
<feature type="transmembrane region" description="Helical" evidence="14">
    <location>
        <begin position="495"/>
        <end position="514"/>
    </location>
</feature>
<feature type="transmembrane region" description="Helical" evidence="14">
    <location>
        <begin position="187"/>
        <end position="214"/>
    </location>
</feature>
<comment type="catalytic activity">
    <reaction evidence="12">
        <text>L-proline(in) + Na(+)(in) = L-proline(out) + Na(+)(out)</text>
        <dbReference type="Rhea" id="RHEA:28967"/>
        <dbReference type="ChEBI" id="CHEBI:29101"/>
        <dbReference type="ChEBI" id="CHEBI:60039"/>
    </reaction>
</comment>
<feature type="transmembrane region" description="Helical" evidence="14">
    <location>
        <begin position="440"/>
        <end position="458"/>
    </location>
</feature>
<dbReference type="Gene3D" id="1.20.1730.10">
    <property type="entry name" value="Sodium/glucose cotransporter"/>
    <property type="match status" value="1"/>
</dbReference>
<dbReference type="Proteomes" id="UP000027318">
    <property type="component" value="Unassembled WGS sequence"/>
</dbReference>
<feature type="transmembrane region" description="Helical" evidence="14">
    <location>
        <begin position="154"/>
        <end position="175"/>
    </location>
</feature>
<keyword evidence="16" id="KW-1185">Reference proteome</keyword>
<comment type="caution">
    <text evidence="15">The sequence shown here is derived from an EMBL/GenBank/DDBJ whole genome shotgun (WGS) entry which is preliminary data.</text>
</comment>
<keyword evidence="6" id="KW-0769">Symport</keyword>
<dbReference type="InterPro" id="IPR050277">
    <property type="entry name" value="Sodium:Solute_Symporter"/>
</dbReference>
<evidence type="ECO:0000256" key="3">
    <source>
        <dbReference type="ARBA" id="ARBA00022448"/>
    </source>
</evidence>
<feature type="coiled-coil region" evidence="13">
    <location>
        <begin position="664"/>
        <end position="719"/>
    </location>
</feature>
<dbReference type="AlphaFoldDB" id="A0A063Y7C8"/>
<dbReference type="GO" id="GO:0015293">
    <property type="term" value="F:symporter activity"/>
    <property type="evidence" value="ECO:0007669"/>
    <property type="project" value="UniProtKB-KW"/>
</dbReference>
<feature type="transmembrane region" description="Helical" evidence="14">
    <location>
        <begin position="374"/>
        <end position="395"/>
    </location>
</feature>
<keyword evidence="10 14" id="KW-0472">Membrane</keyword>
<evidence type="ECO:0000256" key="14">
    <source>
        <dbReference type="SAM" id="Phobius"/>
    </source>
</evidence>
<feature type="transmembrane region" description="Helical" evidence="14">
    <location>
        <begin position="401"/>
        <end position="428"/>
    </location>
</feature>
<evidence type="ECO:0000256" key="2">
    <source>
        <dbReference type="ARBA" id="ARBA00006434"/>
    </source>
</evidence>
<feature type="transmembrane region" description="Helical" evidence="14">
    <location>
        <begin position="37"/>
        <end position="56"/>
    </location>
</feature>
<dbReference type="EMBL" id="JMSZ01000015">
    <property type="protein sequence ID" value="KDE41000.1"/>
    <property type="molecule type" value="Genomic_DNA"/>
</dbReference>
<evidence type="ECO:0000256" key="10">
    <source>
        <dbReference type="ARBA" id="ARBA00023136"/>
    </source>
</evidence>
<organism evidence="15 16">
    <name type="scientific">Nitrincola lacisaponensis</name>
    <dbReference type="NCBI Taxonomy" id="267850"/>
    <lineage>
        <taxon>Bacteria</taxon>
        <taxon>Pseudomonadati</taxon>
        <taxon>Pseudomonadota</taxon>
        <taxon>Gammaproteobacteria</taxon>
        <taxon>Oceanospirillales</taxon>
        <taxon>Oceanospirillaceae</taxon>
        <taxon>Nitrincola</taxon>
    </lineage>
</organism>
<evidence type="ECO:0000256" key="9">
    <source>
        <dbReference type="ARBA" id="ARBA00023065"/>
    </source>
</evidence>
<dbReference type="STRING" id="267850.ADINL_0649"/>
<accession>A0A063Y7C8</accession>
<feature type="transmembrane region" description="Helical" evidence="14">
    <location>
        <begin position="6"/>
        <end position="25"/>
    </location>
</feature>
<evidence type="ECO:0000256" key="12">
    <source>
        <dbReference type="ARBA" id="ARBA00033708"/>
    </source>
</evidence>
<evidence type="ECO:0000256" key="11">
    <source>
        <dbReference type="ARBA" id="ARBA00023201"/>
    </source>
</evidence>
<evidence type="ECO:0000313" key="15">
    <source>
        <dbReference type="EMBL" id="KDE41000.1"/>
    </source>
</evidence>
<dbReference type="PANTHER" id="PTHR48086">
    <property type="entry name" value="SODIUM/PROLINE SYMPORTER-RELATED"/>
    <property type="match status" value="1"/>
</dbReference>
<dbReference type="PATRIC" id="fig|267850.7.peg.643"/>
<keyword evidence="13" id="KW-0175">Coiled coil</keyword>
<feature type="transmembrane region" description="Helical" evidence="14">
    <location>
        <begin position="242"/>
        <end position="260"/>
    </location>
</feature>
<evidence type="ECO:0000256" key="4">
    <source>
        <dbReference type="ARBA" id="ARBA00022475"/>
    </source>
</evidence>
<reference evidence="15 16" key="1">
    <citation type="journal article" date="2005" name="Int. J. Syst. Evol. Microbiol.">
        <title>Nitrincola lacisaponensis gen. nov., sp. nov., a novel alkaliphilic bacterium isolated from an alkaline, saline lake.</title>
        <authorList>
            <person name="Dimitriu P.A."/>
            <person name="Shukla S.K."/>
            <person name="Conradt J."/>
            <person name="Marquez M.C."/>
            <person name="Ventosa A."/>
            <person name="Maglia A."/>
            <person name="Peyton B.M."/>
            <person name="Pinkart H.C."/>
            <person name="Mormile M.R."/>
        </authorList>
    </citation>
    <scope>NUCLEOTIDE SEQUENCE [LARGE SCALE GENOMIC DNA]</scope>
    <source>
        <strain evidence="15 16">4CA</strain>
    </source>
</reference>
<evidence type="ECO:0000256" key="5">
    <source>
        <dbReference type="ARBA" id="ARBA00022692"/>
    </source>
</evidence>
<keyword evidence="8" id="KW-0915">Sodium</keyword>
<comment type="subcellular location">
    <subcellularLocation>
        <location evidence="1">Cell membrane</location>
        <topology evidence="1">Multi-pass membrane protein</topology>
    </subcellularLocation>
</comment>
<feature type="transmembrane region" description="Helical" evidence="14">
    <location>
        <begin position="326"/>
        <end position="353"/>
    </location>
</feature>
<keyword evidence="7 14" id="KW-1133">Transmembrane helix</keyword>
<dbReference type="InterPro" id="IPR038377">
    <property type="entry name" value="Na/Glc_symporter_sf"/>
</dbReference>
<evidence type="ECO:0000256" key="1">
    <source>
        <dbReference type="ARBA" id="ARBA00004651"/>
    </source>
</evidence>
<dbReference type="InterPro" id="IPR001734">
    <property type="entry name" value="Na/solute_symporter"/>
</dbReference>
<dbReference type="PANTHER" id="PTHR48086:SF3">
    <property type="entry name" value="SODIUM_PROLINE SYMPORTER"/>
    <property type="match status" value="1"/>
</dbReference>
<name>A0A063Y7C8_9GAMM</name>
<evidence type="ECO:0000256" key="7">
    <source>
        <dbReference type="ARBA" id="ARBA00022989"/>
    </source>
</evidence>
<protein>
    <submittedName>
        <fullName evidence="15">Serine phosphatase RsbU, regulator of sigma subunit</fullName>
    </submittedName>
</protein>
<sequence>MFAAHSVILIILVYVLLLFGLALWVERRTRYRSSSVMPGWVYALSLAVFFTSWTFYGSVGFAVHSGMLFLGIYIGALLSVIFWWVTLRRMVAVKEVFRITSIADFISTRYRRSQRIAALVTLLALSGIAPYISLQLTAVVSSFSIITGSHESEAWDMTGMLVMLMMLVFTIMFGIRRLDPTERHSGMIAVLVAECLVKLVALVVVGIFILRAVFGDMSSLMETLSHEEMLYLTEFRQPSHSGLMWTTLIVLGFAAVQFLPRQFHVSVVESSDQRHIKTAMWMFPLYLVVINLFVIPIAAAGLKLGLPLASADFFVLKVPQYLGHDMMTLLAFIGGFAAATGMIIISTMTLATMTSNHLVLPVCEKVGFLEPLQGYLLQVRWVIAALILTSSYVLAMVLSNSYILAAMGLISFVAILQLAPPVLIGMFWRHGNSMGAMTGLLAGYLLWGWTLIIPSMIAEGWLPESIMVTGPFGIAWLRPEAFLGIDFLPPLVHSVFWSMLFNVLFYLLGSWFYHPQKHERALTREFMAAMLSRGKIAGKARPTGLDAYIALEPKLVEANDLLVRYLGADKAEEAVLRITDDLQVSGKPYLTIIELMEFHRMLEHVLAGSIGSASAHTAMEERITYTEREAADLKALYSHIVNELQGQVRADQAEEGTLGGYQFLDQMQSQLDEMEATISEQKTRISELESRLEARYEEIFKHRMEAQKLRVENESLRRRLVDETD</sequence>
<keyword evidence="3" id="KW-0813">Transport</keyword>
<feature type="transmembrane region" description="Helical" evidence="14">
    <location>
        <begin position="116"/>
        <end position="134"/>
    </location>
</feature>
<dbReference type="GO" id="GO:0005886">
    <property type="term" value="C:plasma membrane"/>
    <property type="evidence" value="ECO:0007669"/>
    <property type="project" value="UniProtKB-SubCell"/>
</dbReference>
<keyword evidence="4" id="KW-1003">Cell membrane</keyword>
<keyword evidence="11" id="KW-0739">Sodium transport</keyword>